<evidence type="ECO:0000313" key="3">
    <source>
        <dbReference type="Proteomes" id="UP000765509"/>
    </source>
</evidence>
<name>A0A9Q3JKE5_9BASI</name>
<evidence type="ECO:0000313" key="2">
    <source>
        <dbReference type="EMBL" id="MBW0563641.1"/>
    </source>
</evidence>
<feature type="region of interest" description="Disordered" evidence="1">
    <location>
        <begin position="22"/>
        <end position="41"/>
    </location>
</feature>
<dbReference type="EMBL" id="AVOT02074506">
    <property type="protein sequence ID" value="MBW0563641.1"/>
    <property type="molecule type" value="Genomic_DNA"/>
</dbReference>
<comment type="caution">
    <text evidence="2">The sequence shown here is derived from an EMBL/GenBank/DDBJ whole genome shotgun (WGS) entry which is preliminary data.</text>
</comment>
<keyword evidence="3" id="KW-1185">Reference proteome</keyword>
<evidence type="ECO:0000256" key="1">
    <source>
        <dbReference type="SAM" id="MobiDB-lite"/>
    </source>
</evidence>
<dbReference type="Proteomes" id="UP000765509">
    <property type="component" value="Unassembled WGS sequence"/>
</dbReference>
<dbReference type="AlphaFoldDB" id="A0A9Q3JKE5"/>
<sequence length="142" mass="16913">MKIEDPEKWLVLELRGMNEADEEESLQKKFKMDVKPPEANSSGIAEDYLNLFQDEMGIPEDHMDQVWDRDMKRRIRQRMETVLEDGKLVESEDDLILYQQKNKNSRDKFKQRRRFEDLEEGELSENTQRIAGLTILEPNPQN</sequence>
<protein>
    <submittedName>
        <fullName evidence="2">Uncharacterized protein</fullName>
    </submittedName>
</protein>
<organism evidence="2 3">
    <name type="scientific">Austropuccinia psidii MF-1</name>
    <dbReference type="NCBI Taxonomy" id="1389203"/>
    <lineage>
        <taxon>Eukaryota</taxon>
        <taxon>Fungi</taxon>
        <taxon>Dikarya</taxon>
        <taxon>Basidiomycota</taxon>
        <taxon>Pucciniomycotina</taxon>
        <taxon>Pucciniomycetes</taxon>
        <taxon>Pucciniales</taxon>
        <taxon>Sphaerophragmiaceae</taxon>
        <taxon>Austropuccinia</taxon>
    </lineage>
</organism>
<reference evidence="2" key="1">
    <citation type="submission" date="2021-03" db="EMBL/GenBank/DDBJ databases">
        <title>Draft genome sequence of rust myrtle Austropuccinia psidii MF-1, a brazilian biotype.</title>
        <authorList>
            <person name="Quecine M.C."/>
            <person name="Pachon D.M.R."/>
            <person name="Bonatelli M.L."/>
            <person name="Correr F.H."/>
            <person name="Franceschini L.M."/>
            <person name="Leite T.F."/>
            <person name="Margarido G.R.A."/>
            <person name="Almeida C.A."/>
            <person name="Ferrarezi J.A."/>
            <person name="Labate C.A."/>
        </authorList>
    </citation>
    <scope>NUCLEOTIDE SEQUENCE</scope>
    <source>
        <strain evidence="2">MF-1</strain>
    </source>
</reference>
<gene>
    <name evidence="2" type="ORF">O181_103356</name>
</gene>
<proteinExistence type="predicted"/>
<feature type="compositionally biased region" description="Basic and acidic residues" evidence="1">
    <location>
        <begin position="25"/>
        <end position="36"/>
    </location>
</feature>
<accession>A0A9Q3JKE5</accession>